<evidence type="ECO:0000313" key="3">
    <source>
        <dbReference type="Proteomes" id="UP000184171"/>
    </source>
</evidence>
<dbReference type="AlphaFoldDB" id="A0A1M6CIG0"/>
<accession>A0A1M6CIG0</accession>
<dbReference type="STRING" id="1122189.SAMN02745165_00536"/>
<feature type="transmembrane region" description="Helical" evidence="1">
    <location>
        <begin position="21"/>
        <end position="41"/>
    </location>
</feature>
<reference evidence="2 3" key="1">
    <citation type="submission" date="2016-11" db="EMBL/GenBank/DDBJ databases">
        <authorList>
            <person name="Jaros S."/>
            <person name="Januszkiewicz K."/>
            <person name="Wedrychowicz H."/>
        </authorList>
    </citation>
    <scope>NUCLEOTIDE SEQUENCE [LARGE SCALE GENOMIC DNA]</scope>
    <source>
        <strain evidence="2 3">DSM 5091</strain>
    </source>
</reference>
<dbReference type="InterPro" id="IPR027853">
    <property type="entry name" value="DUF4492"/>
</dbReference>
<proteinExistence type="predicted"/>
<dbReference type="Proteomes" id="UP000184171">
    <property type="component" value="Unassembled WGS sequence"/>
</dbReference>
<sequence>MFRNVFSMYYDGFRSMVVGRTLWKLIFIKLFIMFAILKTFFFPNFLATNFSTDAERADHVLQNLTQVQDRADVNKP</sequence>
<dbReference type="RefSeq" id="WP_072905246.1">
    <property type="nucleotide sequence ID" value="NZ_FQZT01000001.1"/>
</dbReference>
<keyword evidence="1" id="KW-0472">Membrane</keyword>
<protein>
    <recommendedName>
        <fullName evidence="4">DUF4492 domain-containing protein</fullName>
    </recommendedName>
</protein>
<name>A0A1M6CIG0_MALRU</name>
<evidence type="ECO:0000256" key="1">
    <source>
        <dbReference type="SAM" id="Phobius"/>
    </source>
</evidence>
<gene>
    <name evidence="2" type="ORF">SAMN02745165_00536</name>
</gene>
<evidence type="ECO:0000313" key="2">
    <source>
        <dbReference type="EMBL" id="SHI60693.1"/>
    </source>
</evidence>
<keyword evidence="1" id="KW-1133">Transmembrane helix</keyword>
<dbReference type="OrthoDB" id="1122086at2"/>
<dbReference type="Pfam" id="PF14899">
    <property type="entry name" value="DUF4492"/>
    <property type="match status" value="1"/>
</dbReference>
<evidence type="ECO:0008006" key="4">
    <source>
        <dbReference type="Google" id="ProtNLM"/>
    </source>
</evidence>
<keyword evidence="1" id="KW-0812">Transmembrane</keyword>
<keyword evidence="3" id="KW-1185">Reference proteome</keyword>
<dbReference type="EMBL" id="FQZT01000001">
    <property type="protein sequence ID" value="SHI60693.1"/>
    <property type="molecule type" value="Genomic_DNA"/>
</dbReference>
<organism evidence="2 3">
    <name type="scientific">Malonomonas rubra DSM 5091</name>
    <dbReference type="NCBI Taxonomy" id="1122189"/>
    <lineage>
        <taxon>Bacteria</taxon>
        <taxon>Pseudomonadati</taxon>
        <taxon>Thermodesulfobacteriota</taxon>
        <taxon>Desulfuromonadia</taxon>
        <taxon>Desulfuromonadales</taxon>
        <taxon>Geopsychrobacteraceae</taxon>
        <taxon>Malonomonas</taxon>
    </lineage>
</organism>